<protein>
    <submittedName>
        <fullName evidence="1">Uncharacterized protein</fullName>
    </submittedName>
</protein>
<reference evidence="1 2" key="2">
    <citation type="journal article" date="2013" name="PLoS ONE">
        <title>INDIGO - INtegrated Data Warehouse of MIcrobial GenOmes with Examples from the Red Sea Extremophiles.</title>
        <authorList>
            <person name="Alam I."/>
            <person name="Antunes A."/>
            <person name="Kamau A.A."/>
            <person name="Ba Alawi W."/>
            <person name="Kalkatawi M."/>
            <person name="Stingl U."/>
            <person name="Bajic V.B."/>
        </authorList>
    </citation>
    <scope>NUCLEOTIDE SEQUENCE [LARGE SCALE GENOMIC DNA]</scope>
    <source>
        <strain evidence="1 2">E1L3A</strain>
    </source>
</reference>
<gene>
    <name evidence="1" type="ORF">SSPSH_000533</name>
</gene>
<comment type="caution">
    <text evidence="1">The sequence shown here is derived from an EMBL/GenBank/DDBJ whole genome shotgun (WGS) entry which is preliminary data.</text>
</comment>
<keyword evidence="2" id="KW-1185">Reference proteome</keyword>
<name>U2G2K7_9GAMM</name>
<evidence type="ECO:0000313" key="1">
    <source>
        <dbReference type="EMBL" id="ERJ20423.1"/>
    </source>
</evidence>
<dbReference type="Proteomes" id="UP000006242">
    <property type="component" value="Unassembled WGS sequence"/>
</dbReference>
<proteinExistence type="predicted"/>
<dbReference type="AlphaFoldDB" id="U2G2K7"/>
<dbReference type="EMBL" id="AFNV02000003">
    <property type="protein sequence ID" value="ERJ20423.1"/>
    <property type="molecule type" value="Genomic_DNA"/>
</dbReference>
<reference evidence="1 2" key="1">
    <citation type="journal article" date="2011" name="J. Bacteriol.">
        <title>Genome sequence of Salinisphaera shabanensis, a gammaproteobacterium from the harsh, variable environment of the brine-seawater interface of the Shaban Deep in the Red Sea.</title>
        <authorList>
            <person name="Antunes A."/>
            <person name="Alam I."/>
            <person name="Bajic V.B."/>
            <person name="Stingl U."/>
        </authorList>
    </citation>
    <scope>NUCLEOTIDE SEQUENCE [LARGE SCALE GENOMIC DNA]</scope>
    <source>
        <strain evidence="1 2">E1L3A</strain>
    </source>
</reference>
<organism evidence="1 2">
    <name type="scientific">Salinisphaera shabanensis E1L3A</name>
    <dbReference type="NCBI Taxonomy" id="1033802"/>
    <lineage>
        <taxon>Bacteria</taxon>
        <taxon>Pseudomonadati</taxon>
        <taxon>Pseudomonadota</taxon>
        <taxon>Gammaproteobacteria</taxon>
        <taxon>Salinisphaerales</taxon>
        <taxon>Salinisphaeraceae</taxon>
        <taxon>Salinisphaera</taxon>
    </lineage>
</organism>
<accession>U2G2K7</accession>
<evidence type="ECO:0000313" key="2">
    <source>
        <dbReference type="Proteomes" id="UP000006242"/>
    </source>
</evidence>
<sequence length="70" mass="7770">MRGLGSLFACVGFSRNWMVVFLNARGDRVEVITAGQLFDEGSVRAFGQRRQRRGVVAGNALRHGDQGFDR</sequence>